<evidence type="ECO:0000313" key="2">
    <source>
        <dbReference type="EMBL" id="OUM19298.1"/>
    </source>
</evidence>
<dbReference type="OrthoDB" id="2084680at2"/>
<sequence>MIIVLFKNTLPHIFYSFSGLNHCITSVLGKQVPKRNFSSPYPPRKRLVGRFWGVYSPFLNSSTNRSLKACDGRILTVICPSGTVSHHLRIVFGSSPVSL</sequence>
<gene>
    <name evidence="3" type="ORF">CBW42_13940</name>
    <name evidence="1" type="ORF">CBW42_13980</name>
    <name evidence="2" type="ORF">CBW42_14075</name>
</gene>
<dbReference type="Proteomes" id="UP000194903">
    <property type="component" value="Unassembled WGS sequence"/>
</dbReference>
<evidence type="ECO:0000313" key="4">
    <source>
        <dbReference type="Proteomes" id="UP000194903"/>
    </source>
</evidence>
<keyword evidence="4" id="KW-1185">Reference proteome</keyword>
<comment type="caution">
    <text evidence="3">The sequence shown here is derived from an EMBL/GenBank/DDBJ whole genome shotgun (WGS) entry which is preliminary data.</text>
</comment>
<dbReference type="EMBL" id="NHOC01000023">
    <property type="protein sequence ID" value="OUM19290.1"/>
    <property type="molecule type" value="Genomic_DNA"/>
</dbReference>
<evidence type="ECO:0000313" key="1">
    <source>
        <dbReference type="EMBL" id="OUM19290.1"/>
    </source>
</evidence>
<reference evidence="3 4" key="1">
    <citation type="submission" date="2017-05" db="EMBL/GenBank/DDBJ databases">
        <title>Butyricicoccus porcorum sp. nov. a butyrate-producing bacterium from the swine intestinal tract.</title>
        <authorList>
            <person name="Trachsel J."/>
            <person name="Humphrey S."/>
            <person name="Allen H.K."/>
        </authorList>
    </citation>
    <scope>NUCLEOTIDE SEQUENCE [LARGE SCALE GENOMIC DNA]</scope>
    <source>
        <strain evidence="3">BB10</strain>
    </source>
</reference>
<evidence type="ECO:0000313" key="3">
    <source>
        <dbReference type="EMBL" id="OUM19306.1"/>
    </source>
</evidence>
<proteinExistence type="predicted"/>
<protein>
    <submittedName>
        <fullName evidence="3">Uncharacterized protein</fullName>
    </submittedName>
</protein>
<organism evidence="3 4">
    <name type="scientific">Butyricicoccus porcorum</name>
    <dbReference type="NCBI Taxonomy" id="1945634"/>
    <lineage>
        <taxon>Bacteria</taxon>
        <taxon>Bacillati</taxon>
        <taxon>Bacillota</taxon>
        <taxon>Clostridia</taxon>
        <taxon>Eubacteriales</taxon>
        <taxon>Butyricicoccaceae</taxon>
        <taxon>Butyricicoccus</taxon>
    </lineage>
</organism>
<name>A0A252F0G2_9FIRM</name>
<dbReference type="EMBL" id="NHOC01000023">
    <property type="protein sequence ID" value="OUM19298.1"/>
    <property type="molecule type" value="Genomic_DNA"/>
</dbReference>
<accession>A0A252F0G2</accession>
<dbReference type="EMBL" id="NHOC01000022">
    <property type="protein sequence ID" value="OUM19306.1"/>
    <property type="molecule type" value="Genomic_DNA"/>
</dbReference>
<dbReference type="AlphaFoldDB" id="A0A252F0G2"/>